<dbReference type="InterPro" id="IPR047021">
    <property type="entry name" value="REXO1/3/4-like"/>
</dbReference>
<comment type="caution">
    <text evidence="4">The sequence shown here is derived from an EMBL/GenBank/DDBJ whole genome shotgun (WGS) entry which is preliminary data.</text>
</comment>
<dbReference type="SUPFAM" id="SSF53098">
    <property type="entry name" value="Ribonuclease H-like"/>
    <property type="match status" value="1"/>
</dbReference>
<accession>A0A9P5XLA2</accession>
<evidence type="ECO:0000256" key="1">
    <source>
        <dbReference type="ARBA" id="ARBA00022722"/>
    </source>
</evidence>
<evidence type="ECO:0000256" key="3">
    <source>
        <dbReference type="ARBA" id="ARBA00022839"/>
    </source>
</evidence>
<dbReference type="Gene3D" id="3.30.420.10">
    <property type="entry name" value="Ribonuclease H-like superfamily/Ribonuclease H"/>
    <property type="match status" value="1"/>
</dbReference>
<keyword evidence="3" id="KW-0269">Exonuclease</keyword>
<dbReference type="AlphaFoldDB" id="A0A9P5XLA2"/>
<dbReference type="GO" id="GO:0004527">
    <property type="term" value="F:exonuclease activity"/>
    <property type="evidence" value="ECO:0007669"/>
    <property type="project" value="UniProtKB-KW"/>
</dbReference>
<dbReference type="Proteomes" id="UP000807342">
    <property type="component" value="Unassembled WGS sequence"/>
</dbReference>
<dbReference type="InterPro" id="IPR012337">
    <property type="entry name" value="RNaseH-like_sf"/>
</dbReference>
<evidence type="ECO:0000313" key="4">
    <source>
        <dbReference type="EMBL" id="KAF9452534.1"/>
    </source>
</evidence>
<reference evidence="4" key="1">
    <citation type="submission" date="2020-11" db="EMBL/GenBank/DDBJ databases">
        <authorList>
            <consortium name="DOE Joint Genome Institute"/>
            <person name="Ahrendt S."/>
            <person name="Riley R."/>
            <person name="Andreopoulos W."/>
            <person name="Labutti K."/>
            <person name="Pangilinan J."/>
            <person name="Ruiz-Duenas F.J."/>
            <person name="Barrasa J.M."/>
            <person name="Sanchez-Garcia M."/>
            <person name="Camarero S."/>
            <person name="Miyauchi S."/>
            <person name="Serrano A."/>
            <person name="Linde D."/>
            <person name="Babiker R."/>
            <person name="Drula E."/>
            <person name="Ayuso-Fernandez I."/>
            <person name="Pacheco R."/>
            <person name="Padilla G."/>
            <person name="Ferreira P."/>
            <person name="Barriuso J."/>
            <person name="Kellner H."/>
            <person name="Castanera R."/>
            <person name="Alfaro M."/>
            <person name="Ramirez L."/>
            <person name="Pisabarro A.G."/>
            <person name="Kuo A."/>
            <person name="Tritt A."/>
            <person name="Lipzen A."/>
            <person name="He G."/>
            <person name="Yan M."/>
            <person name="Ng V."/>
            <person name="Cullen D."/>
            <person name="Martin F."/>
            <person name="Rosso M.-N."/>
            <person name="Henrissat B."/>
            <person name="Hibbett D."/>
            <person name="Martinez A.T."/>
            <person name="Grigoriev I.V."/>
        </authorList>
    </citation>
    <scope>NUCLEOTIDE SEQUENCE</scope>
    <source>
        <strain evidence="4">MF-IS2</strain>
    </source>
</reference>
<dbReference type="InterPro" id="IPR036397">
    <property type="entry name" value="RNaseH_sf"/>
</dbReference>
<keyword evidence="2" id="KW-0378">Hydrolase</keyword>
<evidence type="ECO:0000313" key="5">
    <source>
        <dbReference type="Proteomes" id="UP000807342"/>
    </source>
</evidence>
<gene>
    <name evidence="4" type="ORF">P691DRAFT_794697</name>
</gene>
<protein>
    <recommendedName>
        <fullName evidence="6">Exonuclease domain-containing protein</fullName>
    </recommendedName>
</protein>
<dbReference type="OrthoDB" id="8191639at2759"/>
<keyword evidence="5" id="KW-1185">Reference proteome</keyword>
<name>A0A9P5XLA2_9AGAR</name>
<dbReference type="GO" id="GO:0005634">
    <property type="term" value="C:nucleus"/>
    <property type="evidence" value="ECO:0007669"/>
    <property type="project" value="TreeGrafter"/>
</dbReference>
<dbReference type="GO" id="GO:0003676">
    <property type="term" value="F:nucleic acid binding"/>
    <property type="evidence" value="ECO:0007669"/>
    <property type="project" value="InterPro"/>
</dbReference>
<dbReference type="EMBL" id="MU151070">
    <property type="protein sequence ID" value="KAF9452534.1"/>
    <property type="molecule type" value="Genomic_DNA"/>
</dbReference>
<dbReference type="PANTHER" id="PTHR12801:SF45">
    <property type="entry name" value="RNA EXONUCLEASE 4"/>
    <property type="match status" value="1"/>
</dbReference>
<organism evidence="4 5">
    <name type="scientific">Macrolepiota fuliginosa MF-IS2</name>
    <dbReference type="NCBI Taxonomy" id="1400762"/>
    <lineage>
        <taxon>Eukaryota</taxon>
        <taxon>Fungi</taxon>
        <taxon>Dikarya</taxon>
        <taxon>Basidiomycota</taxon>
        <taxon>Agaricomycotina</taxon>
        <taxon>Agaricomycetes</taxon>
        <taxon>Agaricomycetidae</taxon>
        <taxon>Agaricales</taxon>
        <taxon>Agaricineae</taxon>
        <taxon>Agaricaceae</taxon>
        <taxon>Macrolepiota</taxon>
    </lineage>
</organism>
<evidence type="ECO:0000256" key="2">
    <source>
        <dbReference type="ARBA" id="ARBA00022801"/>
    </source>
</evidence>
<dbReference type="PANTHER" id="PTHR12801">
    <property type="entry name" value="RNA EXONUCLEASE REXO1 / RECO3 FAMILY MEMBER-RELATED"/>
    <property type="match status" value="1"/>
</dbReference>
<keyword evidence="1" id="KW-0540">Nuclease</keyword>
<sequence length="184" mass="20761">MYESQSVPSLGVPSNEWRVSIVDYFNRPVYETYVRPVCSVEDLRVMDIGLRYDDLMMGIQVIAPSFGEVKADIESLIRDKILVGHCLWNTLSAMGLSCAALQTRDLALYRPLRKQLRSSTIVPLQDLARIFLSQEIGLYKEDSMEMACAAMSLFRNSEAVFEATVASGAWPCDLPPVRYAQYFS</sequence>
<evidence type="ECO:0008006" key="6">
    <source>
        <dbReference type="Google" id="ProtNLM"/>
    </source>
</evidence>
<proteinExistence type="predicted"/>